<sequence length="63" mass="7326">LQCALDNITTLEEPDQCTLFYNMAVLLYHTRQYQAGLLIVEKLFRFIGQIDETLSWKSCLLLS</sequence>
<dbReference type="PANTHER" id="PTHR12979">
    <property type="entry name" value="CCR4-NOT TRANSCRIPTION COMPLEX SUBUNIT 10"/>
    <property type="match status" value="1"/>
</dbReference>
<organism evidence="2 3">
    <name type="scientific">Adineta steineri</name>
    <dbReference type="NCBI Taxonomy" id="433720"/>
    <lineage>
        <taxon>Eukaryota</taxon>
        <taxon>Metazoa</taxon>
        <taxon>Spiralia</taxon>
        <taxon>Gnathifera</taxon>
        <taxon>Rotifera</taxon>
        <taxon>Eurotatoria</taxon>
        <taxon>Bdelloidea</taxon>
        <taxon>Adinetida</taxon>
        <taxon>Adinetidae</taxon>
        <taxon>Adineta</taxon>
    </lineage>
</organism>
<dbReference type="GO" id="GO:0017148">
    <property type="term" value="P:negative regulation of translation"/>
    <property type="evidence" value="ECO:0007669"/>
    <property type="project" value="TreeGrafter"/>
</dbReference>
<dbReference type="GO" id="GO:0005737">
    <property type="term" value="C:cytoplasm"/>
    <property type="evidence" value="ECO:0007669"/>
    <property type="project" value="UniProtKB-SubCell"/>
</dbReference>
<dbReference type="PANTHER" id="PTHR12979:SF5">
    <property type="entry name" value="CCR4-NOT TRANSCRIPTION COMPLEX SUBUNIT 10"/>
    <property type="match status" value="1"/>
</dbReference>
<dbReference type="EMBL" id="CAJOBB010020113">
    <property type="protein sequence ID" value="CAF4364777.1"/>
    <property type="molecule type" value="Genomic_DNA"/>
</dbReference>
<dbReference type="AlphaFoldDB" id="A0A820LZK3"/>
<dbReference type="InterPro" id="IPR039740">
    <property type="entry name" value="CNOT10"/>
</dbReference>
<comment type="similarity">
    <text evidence="1">Belongs to the CNOT10 family.</text>
</comment>
<accession>A0A820LZK3</accession>
<evidence type="ECO:0000313" key="3">
    <source>
        <dbReference type="Proteomes" id="UP000663868"/>
    </source>
</evidence>
<dbReference type="GO" id="GO:0031047">
    <property type="term" value="P:regulatory ncRNA-mediated gene silencing"/>
    <property type="evidence" value="ECO:0007669"/>
    <property type="project" value="UniProtKB-UniRule"/>
</dbReference>
<evidence type="ECO:0000256" key="1">
    <source>
        <dbReference type="RuleBase" id="RU367083"/>
    </source>
</evidence>
<gene>
    <name evidence="2" type="ORF">KXQ929_LOCUS49020</name>
</gene>
<comment type="caution">
    <text evidence="2">The sequence shown here is derived from an EMBL/GenBank/DDBJ whole genome shotgun (WGS) entry which is preliminary data.</text>
</comment>
<feature type="non-terminal residue" evidence="2">
    <location>
        <position position="1"/>
    </location>
</feature>
<keyword evidence="1" id="KW-0539">Nucleus</keyword>
<keyword evidence="1" id="KW-0963">Cytoplasm</keyword>
<dbReference type="GO" id="GO:0030014">
    <property type="term" value="C:CCR4-NOT complex"/>
    <property type="evidence" value="ECO:0007669"/>
    <property type="project" value="UniProtKB-UniRule"/>
</dbReference>
<keyword evidence="1" id="KW-0810">Translation regulation</keyword>
<keyword evidence="1" id="KW-0805">Transcription regulation</keyword>
<feature type="non-terminal residue" evidence="2">
    <location>
        <position position="63"/>
    </location>
</feature>
<comment type="subcellular location">
    <subcellularLocation>
        <location evidence="1">Cytoplasm</location>
    </subcellularLocation>
    <subcellularLocation>
        <location evidence="1">Nucleus</location>
    </subcellularLocation>
</comment>
<name>A0A820LZK3_9BILA</name>
<comment type="function">
    <text evidence="1">Component of the CCR4-NOT complex which is one of the major cellular mRNA deadenylases and is linked to various cellular processes including bulk mRNA degradation, miRNA-mediated repression, translational repression during translational initiation and general transcription regulation.</text>
</comment>
<proteinExistence type="inferred from homology"/>
<dbReference type="GO" id="GO:0006402">
    <property type="term" value="P:mRNA catabolic process"/>
    <property type="evidence" value="ECO:0007669"/>
    <property type="project" value="TreeGrafter"/>
</dbReference>
<protein>
    <recommendedName>
        <fullName evidence="1">CCR4-NOT transcription complex subunit 10</fullName>
    </recommendedName>
</protein>
<keyword evidence="1" id="KW-0804">Transcription</keyword>
<evidence type="ECO:0000313" key="2">
    <source>
        <dbReference type="EMBL" id="CAF4364777.1"/>
    </source>
</evidence>
<dbReference type="Proteomes" id="UP000663868">
    <property type="component" value="Unassembled WGS sequence"/>
</dbReference>
<reference evidence="2" key="1">
    <citation type="submission" date="2021-02" db="EMBL/GenBank/DDBJ databases">
        <authorList>
            <person name="Nowell W R."/>
        </authorList>
    </citation>
    <scope>NUCLEOTIDE SEQUENCE</scope>
</reference>
<dbReference type="GO" id="GO:0005634">
    <property type="term" value="C:nucleus"/>
    <property type="evidence" value="ECO:0007669"/>
    <property type="project" value="UniProtKB-SubCell"/>
</dbReference>
<keyword evidence="1" id="KW-0943">RNA-mediated gene silencing</keyword>